<feature type="transmembrane region" description="Helical" evidence="1">
    <location>
        <begin position="238"/>
        <end position="256"/>
    </location>
</feature>
<dbReference type="RefSeq" id="WP_188883615.1">
    <property type="nucleotide sequence ID" value="NZ_BMPF01000003.1"/>
</dbReference>
<accession>A0A830F3S2</accession>
<feature type="transmembrane region" description="Helical" evidence="1">
    <location>
        <begin position="152"/>
        <end position="185"/>
    </location>
</feature>
<keyword evidence="1" id="KW-1133">Transmembrane helix</keyword>
<protein>
    <submittedName>
        <fullName evidence="2">Uncharacterized protein</fullName>
    </submittedName>
</protein>
<evidence type="ECO:0000313" key="3">
    <source>
        <dbReference type="Proteomes" id="UP000628840"/>
    </source>
</evidence>
<evidence type="ECO:0000313" key="2">
    <source>
        <dbReference type="EMBL" id="GGL36518.1"/>
    </source>
</evidence>
<keyword evidence="1" id="KW-0812">Transmembrane</keyword>
<gene>
    <name evidence="2" type="ORF">GCM10009037_20070</name>
</gene>
<feature type="transmembrane region" description="Helical" evidence="1">
    <location>
        <begin position="205"/>
        <end position="231"/>
    </location>
</feature>
<sequence length="351" mass="38798">MTDHEEYADHSIWMTTLVEATGSRLPFSTPLSALLTIGLIPYLLTALFFILADGSHSLQVLVMQTLVATIAAIGPVLIWHYDEHIFPTFITEVADVVVDDDALITTTNEYERFFATRYGYLIVPWLLLIESVVIANIDFFQSIGVSGLLDPALLVYLIFAAWWSIITGIGLHGALTTILCVRAVGTLELTIDPLHHDGLGGLSTIGYFSIRATLLVSIGSLALPFAFALAARGGYQSLVYVAVVAYIGVIVLSFVYPTLYVNRRAQEVRDRILQEKREKIQTLRNQSAVESAGGELSELETQLKIRTLRDDFHEYQSVSLYPLSVSILIRLASSVLLPIAFTLLDTYVLTK</sequence>
<evidence type="ECO:0000256" key="1">
    <source>
        <dbReference type="SAM" id="Phobius"/>
    </source>
</evidence>
<comment type="caution">
    <text evidence="2">The sequence shown here is derived from an EMBL/GenBank/DDBJ whole genome shotgun (WGS) entry which is preliminary data.</text>
</comment>
<feature type="transmembrane region" description="Helical" evidence="1">
    <location>
        <begin position="31"/>
        <end position="51"/>
    </location>
</feature>
<feature type="transmembrane region" description="Helical" evidence="1">
    <location>
        <begin position="58"/>
        <end position="81"/>
    </location>
</feature>
<dbReference type="EMBL" id="BMPF01000003">
    <property type="protein sequence ID" value="GGL36518.1"/>
    <property type="molecule type" value="Genomic_DNA"/>
</dbReference>
<organism evidence="2 3">
    <name type="scientific">Halarchaeum grantii</name>
    <dbReference type="NCBI Taxonomy" id="1193105"/>
    <lineage>
        <taxon>Archaea</taxon>
        <taxon>Methanobacteriati</taxon>
        <taxon>Methanobacteriota</taxon>
        <taxon>Stenosarchaea group</taxon>
        <taxon>Halobacteria</taxon>
        <taxon>Halobacteriales</taxon>
        <taxon>Halobacteriaceae</taxon>
    </lineage>
</organism>
<feature type="transmembrane region" description="Helical" evidence="1">
    <location>
        <begin position="327"/>
        <end position="349"/>
    </location>
</feature>
<dbReference type="AlphaFoldDB" id="A0A830F3S2"/>
<name>A0A830F3S2_9EURY</name>
<keyword evidence="3" id="KW-1185">Reference proteome</keyword>
<keyword evidence="1" id="KW-0472">Membrane</keyword>
<proteinExistence type="predicted"/>
<dbReference type="OrthoDB" id="237955at2157"/>
<feature type="transmembrane region" description="Helical" evidence="1">
    <location>
        <begin position="118"/>
        <end position="140"/>
    </location>
</feature>
<reference evidence="2 3" key="1">
    <citation type="journal article" date="2019" name="Int. J. Syst. Evol. Microbiol.">
        <title>The Global Catalogue of Microorganisms (GCM) 10K type strain sequencing project: providing services to taxonomists for standard genome sequencing and annotation.</title>
        <authorList>
            <consortium name="The Broad Institute Genomics Platform"/>
            <consortium name="The Broad Institute Genome Sequencing Center for Infectious Disease"/>
            <person name="Wu L."/>
            <person name="Ma J."/>
        </authorList>
    </citation>
    <scope>NUCLEOTIDE SEQUENCE [LARGE SCALE GENOMIC DNA]</scope>
    <source>
        <strain evidence="2 3">JCM 19585</strain>
    </source>
</reference>
<dbReference type="Proteomes" id="UP000628840">
    <property type="component" value="Unassembled WGS sequence"/>
</dbReference>